<keyword evidence="7" id="KW-0406">Ion transport</keyword>
<feature type="domain" description="TonB-dependent receptor plug" evidence="10">
    <location>
        <begin position="80"/>
        <end position="192"/>
    </location>
</feature>
<accession>A0A1J5S680</accession>
<keyword evidence="4" id="KW-0812">Transmembrane</keyword>
<evidence type="ECO:0000259" key="10">
    <source>
        <dbReference type="Pfam" id="PF07715"/>
    </source>
</evidence>
<dbReference type="InterPro" id="IPR036942">
    <property type="entry name" value="Beta-barrel_TonB_sf"/>
</dbReference>
<dbReference type="GO" id="GO:0009279">
    <property type="term" value="C:cell outer membrane"/>
    <property type="evidence" value="ECO:0007669"/>
    <property type="project" value="UniProtKB-SubCell"/>
</dbReference>
<proteinExistence type="predicted"/>
<keyword evidence="5" id="KW-0732">Signal</keyword>
<sequence length="1228" mass="133926">MRRYQRKLTSCTRWATLASLCAFAATLGAHAQSAPASASDASASSDDDTIQLSPFTVNASSDSGYSATDTLAGTRVRTKLADVSSAINVVTAKFLQDTGATNNQSLLIYTPSTEVGGIYGNFSGVGGNTTFNESTNLLRPSQNTRVRGLDAADNTTDYFLTEIPWDSYNVGRVDIQRGPNSILFGVGSPAGIINASLNEAAFKNSNTIENRVDNHGSVRGSVDINYVLLKDELAVRVSALDDLTRYEQRPAFNHDHRIYGAVRFDPQLFANGHTTIQANAEDGNVNANRPRDLPPMDKITPWFQPVGAAGSGTFGMGKLTANPNTTYNKYISNPAGSIFSNTFMGRMYATDIAMYFNGDTSTPTALNSLGFGTSIMEPFLNNVIVDAKGNVIQPATGINGLVAGRYLGIPSTNQWATTSVAGLPGGAYYVDKTISDPSIFNFYRNLLDGNNKREWQKWNAENFSLQQTFLDDRLGFEFAYNRQRYQDGQYALLGGQQYAISVDINTNLIDGSPNPNVGRPYVANSGQSGGGQSFINRDNYRFTAFGELRASDFLGHTPLAGILGRHRFTFLAEQDEKTDQSRSFLQWATDPSFAQITGQPNATLQTAARYVDWVAYLGSGNLLNASSAGGANLPRITGTISPAGYQTVRYFSTQWNAPTVDPAAPYSYTTYDTSGNAVSNTGTQKDNPANYVGWTTANVDVLNAANGDLSKLYTAGTENRYVVKSYGLTWQGYFLNNSLVPTIGWRQDTVTNNSATAPLDSQGVASMNFNHDSSLTKTTKGHSISGGVVYHLTMLDKYLPYGTKVSVLYDNAENFKADAPRGDAFGNQIPNPTAKTVEYGIGVSTLNDRLTFRLTHYDTTEDNANLTGATGGGFAGNFYLLWAVPYWSATEGLAALEGISAPTSSGGLGYAVPNMPTQYIQNNYYSWQTIATDKNGNPDGAAIFKAVSDFFQNFPLSQRFVDQYGLQMNVALMHSSNPADWFKAIPASTPTNQNLGAQPLYNGNLRDFGAPPSATVNTESKGWEFETTAQLTPNWDLTLNAVRTDARRIALNPTIGKLMTSMEQFLATDAGSIRWWGGPTFRDQWNNNLTANYNALVAQQGSQAAEVPKWRFNAVSTYHFTRGFLKNSYFGGALRWEDRRVLGYQYDQTLGTISVDKPWYGPTDTHVDLWVGHSFRLSNRINWRVQLNVHNVAEKDRLVPVSVEPDGSVAVSRIQEGMGLQLTNTITF</sequence>
<keyword evidence="2" id="KW-0813">Transport</keyword>
<organism evidence="11">
    <name type="scientific">mine drainage metagenome</name>
    <dbReference type="NCBI Taxonomy" id="410659"/>
    <lineage>
        <taxon>unclassified sequences</taxon>
        <taxon>metagenomes</taxon>
        <taxon>ecological metagenomes</taxon>
    </lineage>
</organism>
<evidence type="ECO:0000256" key="3">
    <source>
        <dbReference type="ARBA" id="ARBA00022496"/>
    </source>
</evidence>
<dbReference type="Gene3D" id="2.40.170.20">
    <property type="entry name" value="TonB-dependent receptor, beta-barrel domain"/>
    <property type="match status" value="1"/>
</dbReference>
<evidence type="ECO:0000256" key="5">
    <source>
        <dbReference type="ARBA" id="ARBA00022729"/>
    </source>
</evidence>
<dbReference type="SUPFAM" id="SSF56935">
    <property type="entry name" value="Porins"/>
    <property type="match status" value="2"/>
</dbReference>
<dbReference type="AlphaFoldDB" id="A0A1J5S680"/>
<evidence type="ECO:0000256" key="1">
    <source>
        <dbReference type="ARBA" id="ARBA00004571"/>
    </source>
</evidence>
<gene>
    <name evidence="11" type="primary">fhuA_8</name>
    <name evidence="11" type="ORF">GALL_139140</name>
</gene>
<evidence type="ECO:0000256" key="6">
    <source>
        <dbReference type="ARBA" id="ARBA00023004"/>
    </source>
</evidence>
<evidence type="ECO:0000256" key="7">
    <source>
        <dbReference type="ARBA" id="ARBA00023065"/>
    </source>
</evidence>
<dbReference type="InterPro" id="IPR039426">
    <property type="entry name" value="TonB-dep_rcpt-like"/>
</dbReference>
<dbReference type="PANTHER" id="PTHR32552:SF68">
    <property type="entry name" value="FERRICHROME OUTER MEMBRANE TRANSPORTER_PHAGE RECEPTOR"/>
    <property type="match status" value="1"/>
</dbReference>
<evidence type="ECO:0000256" key="9">
    <source>
        <dbReference type="ARBA" id="ARBA00023237"/>
    </source>
</evidence>
<dbReference type="InterPro" id="IPR037066">
    <property type="entry name" value="Plug_dom_sf"/>
</dbReference>
<evidence type="ECO:0000313" key="11">
    <source>
        <dbReference type="EMBL" id="OIR03977.1"/>
    </source>
</evidence>
<comment type="subcellular location">
    <subcellularLocation>
        <location evidence="1">Cell outer membrane</location>
        <topology evidence="1">Multi-pass membrane protein</topology>
    </subcellularLocation>
</comment>
<dbReference type="EMBL" id="MLJW01000061">
    <property type="protein sequence ID" value="OIR03977.1"/>
    <property type="molecule type" value="Genomic_DNA"/>
</dbReference>
<protein>
    <submittedName>
        <fullName evidence="11">Ferrichrome-iron receptor</fullName>
    </submittedName>
</protein>
<evidence type="ECO:0000256" key="2">
    <source>
        <dbReference type="ARBA" id="ARBA00022448"/>
    </source>
</evidence>
<keyword evidence="6" id="KW-0408">Iron</keyword>
<dbReference type="Pfam" id="PF07715">
    <property type="entry name" value="Plug"/>
    <property type="match status" value="1"/>
</dbReference>
<keyword evidence="8" id="KW-0472">Membrane</keyword>
<dbReference type="InterPro" id="IPR012910">
    <property type="entry name" value="Plug_dom"/>
</dbReference>
<keyword evidence="9" id="KW-0998">Cell outer membrane</keyword>
<reference evidence="11" key="1">
    <citation type="submission" date="2016-10" db="EMBL/GenBank/DDBJ databases">
        <title>Sequence of Gallionella enrichment culture.</title>
        <authorList>
            <person name="Poehlein A."/>
            <person name="Muehling M."/>
            <person name="Daniel R."/>
        </authorList>
    </citation>
    <scope>NUCLEOTIDE SEQUENCE</scope>
</reference>
<dbReference type="GO" id="GO:0015344">
    <property type="term" value="F:siderophore uptake transmembrane transporter activity"/>
    <property type="evidence" value="ECO:0007669"/>
    <property type="project" value="TreeGrafter"/>
</dbReference>
<evidence type="ECO:0000256" key="8">
    <source>
        <dbReference type="ARBA" id="ARBA00023136"/>
    </source>
</evidence>
<keyword evidence="3" id="KW-0410">Iron transport</keyword>
<keyword evidence="11" id="KW-0675">Receptor</keyword>
<dbReference type="Gene3D" id="2.170.130.10">
    <property type="entry name" value="TonB-dependent receptor, plug domain"/>
    <property type="match status" value="1"/>
</dbReference>
<comment type="caution">
    <text evidence="11">The sequence shown here is derived from an EMBL/GenBank/DDBJ whole genome shotgun (WGS) entry which is preliminary data.</text>
</comment>
<evidence type="ECO:0000256" key="4">
    <source>
        <dbReference type="ARBA" id="ARBA00022692"/>
    </source>
</evidence>
<name>A0A1J5S680_9ZZZZ</name>
<dbReference type="PANTHER" id="PTHR32552">
    <property type="entry name" value="FERRICHROME IRON RECEPTOR-RELATED"/>
    <property type="match status" value="1"/>
</dbReference>